<feature type="repeat" description="ANK" evidence="3">
    <location>
        <begin position="1485"/>
        <end position="1517"/>
    </location>
</feature>
<feature type="repeat" description="ANK" evidence="3">
    <location>
        <begin position="2061"/>
        <end position="2083"/>
    </location>
</feature>
<feature type="region of interest" description="Disordered" evidence="4">
    <location>
        <begin position="929"/>
        <end position="950"/>
    </location>
</feature>
<dbReference type="PANTHER" id="PTHR24198">
    <property type="entry name" value="ANKYRIN REPEAT AND PROTEIN KINASE DOMAIN-CONTAINING PROTEIN"/>
    <property type="match status" value="1"/>
</dbReference>
<dbReference type="InterPro" id="IPR002110">
    <property type="entry name" value="Ankyrin_rpt"/>
</dbReference>
<feature type="region of interest" description="Disordered" evidence="4">
    <location>
        <begin position="146"/>
        <end position="179"/>
    </location>
</feature>
<accession>A0ABR2KKR8</accession>
<keyword evidence="6" id="KW-1185">Reference proteome</keyword>
<feature type="repeat" description="ANK" evidence="3">
    <location>
        <begin position="2908"/>
        <end position="2932"/>
    </location>
</feature>
<evidence type="ECO:0008006" key="7">
    <source>
        <dbReference type="Google" id="ProtNLM"/>
    </source>
</evidence>
<feature type="region of interest" description="Disordered" evidence="4">
    <location>
        <begin position="2683"/>
        <end position="2707"/>
    </location>
</feature>
<evidence type="ECO:0000256" key="4">
    <source>
        <dbReference type="SAM" id="MobiDB-lite"/>
    </source>
</evidence>
<feature type="repeat" description="ANK" evidence="3">
    <location>
        <begin position="2841"/>
        <end position="2867"/>
    </location>
</feature>
<feature type="repeat" description="ANK" evidence="3">
    <location>
        <begin position="1245"/>
        <end position="1270"/>
    </location>
</feature>
<evidence type="ECO:0000256" key="2">
    <source>
        <dbReference type="ARBA" id="ARBA00023043"/>
    </source>
</evidence>
<dbReference type="SMART" id="SM00248">
    <property type="entry name" value="ANK"/>
    <property type="match status" value="53"/>
</dbReference>
<keyword evidence="2 3" id="KW-0040">ANK repeat</keyword>
<dbReference type="PANTHER" id="PTHR24198:SF165">
    <property type="entry name" value="ANKYRIN REPEAT-CONTAINING PROTEIN-RELATED"/>
    <property type="match status" value="1"/>
</dbReference>
<proteinExistence type="predicted"/>
<evidence type="ECO:0000313" key="5">
    <source>
        <dbReference type="EMBL" id="KAK8891742.1"/>
    </source>
</evidence>
<feature type="repeat" description="ANK" evidence="3">
    <location>
        <begin position="1019"/>
        <end position="1051"/>
    </location>
</feature>
<dbReference type="Pfam" id="PF12796">
    <property type="entry name" value="Ank_2"/>
    <property type="match status" value="15"/>
</dbReference>
<feature type="repeat" description="ANK" evidence="3">
    <location>
        <begin position="2129"/>
        <end position="2151"/>
    </location>
</feature>
<gene>
    <name evidence="5" type="ORF">M9Y10_028962</name>
</gene>
<feature type="region of interest" description="Disordered" evidence="4">
    <location>
        <begin position="352"/>
        <end position="380"/>
    </location>
</feature>
<feature type="repeat" description="ANK" evidence="3">
    <location>
        <begin position="900"/>
        <end position="932"/>
    </location>
</feature>
<evidence type="ECO:0000256" key="1">
    <source>
        <dbReference type="ARBA" id="ARBA00022737"/>
    </source>
</evidence>
<dbReference type="Pfam" id="PF00023">
    <property type="entry name" value="Ank"/>
    <property type="match status" value="2"/>
</dbReference>
<keyword evidence="1" id="KW-0677">Repeat</keyword>
<dbReference type="PROSITE" id="PS50088">
    <property type="entry name" value="ANK_REPEAT"/>
    <property type="match status" value="14"/>
</dbReference>
<comment type="caution">
    <text evidence="5">The sequence shown here is derived from an EMBL/GenBank/DDBJ whole genome shotgun (WGS) entry which is preliminary data.</text>
</comment>
<feature type="repeat" description="ANK" evidence="3">
    <location>
        <begin position="1518"/>
        <end position="1541"/>
    </location>
</feature>
<protein>
    <recommendedName>
        <fullName evidence="7">Ankyrin</fullName>
    </recommendedName>
</protein>
<reference evidence="5 6" key="1">
    <citation type="submission" date="2024-04" db="EMBL/GenBank/DDBJ databases">
        <title>Tritrichomonas musculus Genome.</title>
        <authorList>
            <person name="Alves-Ferreira E."/>
            <person name="Grigg M."/>
            <person name="Lorenzi H."/>
            <person name="Galac M."/>
        </authorList>
    </citation>
    <scope>NUCLEOTIDE SEQUENCE [LARGE SCALE GENOMIC DNA]</scope>
    <source>
        <strain evidence="5 6">EAF2021</strain>
    </source>
</reference>
<evidence type="ECO:0000256" key="3">
    <source>
        <dbReference type="PROSITE-ProRule" id="PRU00023"/>
    </source>
</evidence>
<feature type="region of interest" description="Disordered" evidence="4">
    <location>
        <begin position="527"/>
        <end position="561"/>
    </location>
</feature>
<dbReference type="EMBL" id="JAPFFF010000004">
    <property type="protein sequence ID" value="KAK8891742.1"/>
    <property type="molecule type" value="Genomic_DNA"/>
</dbReference>
<dbReference type="InterPro" id="IPR036770">
    <property type="entry name" value="Ankyrin_rpt-contain_sf"/>
</dbReference>
<feature type="repeat" description="ANK" evidence="3">
    <location>
        <begin position="2799"/>
        <end position="2822"/>
    </location>
</feature>
<feature type="compositionally biased region" description="Acidic residues" evidence="4">
    <location>
        <begin position="535"/>
        <end position="557"/>
    </location>
</feature>
<feature type="compositionally biased region" description="Basic residues" evidence="4">
    <location>
        <begin position="155"/>
        <end position="167"/>
    </location>
</feature>
<name>A0ABR2KKR8_9EUKA</name>
<evidence type="ECO:0000313" key="6">
    <source>
        <dbReference type="Proteomes" id="UP001470230"/>
    </source>
</evidence>
<dbReference type="SUPFAM" id="SSF48403">
    <property type="entry name" value="Ankyrin repeat"/>
    <property type="match status" value="10"/>
</dbReference>
<feature type="repeat" description="ANK" evidence="3">
    <location>
        <begin position="2976"/>
        <end position="2998"/>
    </location>
</feature>
<feature type="repeat" description="ANK" evidence="3">
    <location>
        <begin position="1105"/>
        <end position="1137"/>
    </location>
</feature>
<dbReference type="PROSITE" id="PS50297">
    <property type="entry name" value="ANK_REP_REGION"/>
    <property type="match status" value="13"/>
</dbReference>
<sequence length="3031" mass="346366">MENDFVVLLNDLPIECNRKFIESNFRNLYRSASLSTDFLENRNQRSIQIKQGNDFYQVTKDIFQGNEYEITDENFAYLQELSNQIKSECLQTKLNSFSYKRECDDHQIDQHPSIQFLIEISTLIHKLSFSNYEDISTQIKQKLISNESSMSNQNKGKKSKNKNNKSKKKEEKDDNEDIDSNREEKKISLKYIDKKSLSKLFYNVIVNTLSSKFQDIKELQVHQQKIDLIIQLIKDLDSSNEEEEEKEEENDKEPNTYLNNFINYIIKKYSNIKSECSTIFNRRQETFYLINNLLTNKILTLQKLQKEDDQNTNHSNNMHKFNCPEYFLHFYPQDMVDKYFKEKNMLIREDVPMLGKSSSKQGKKKNKKAGQQINENKTKEYVENHQKKVEEGFCFDNDFLNMIINDQIDDFKNYLRKQVSEKIKANKNERKREKVNKNTIIDSYTIPKEIGDASCISALSGCSVIELAAFFGSINIYKYLNGKLFNQKIKQSTSLPSYIVLGQNEQIIKLYIDSLVKKVIKNLKNDTKNKRNSDDENSDIVDEDYENYSDYDDDDDSNNSNYREKEIDLRWNDLINPLNEMMSLCIQLHKFELYDYLKNFLLNFKNKDYNYFDNYEQLDIYTKKCISRSYFDIIPHLLKEGASTDSLLSLFCKSNNEIGVGYMLEFTNTDVNKGYFNKTPLEYCINNRNSRTALLLLNNDKIELSKDKQTNIYHEQEQESLLHVACRFGLAKIVDNFLQKKLFDVNDKTAEGIRPIHLACLSGNFETVETIVEQRKKAVKFNGKVTKGEYKGFTPLHFACISGNPKIVSFLLRDEYKIDINLKEAVKKWTPLQYAVFNGHTEVVSLLLDQSDIETDMKTSGEEETLLHLACNSNKEGTVDLLIDHPNISQPFDLNAKTSRGKTPLQIALSHGNYKMVSLLLNIDVNTNSKSKKKKGSSKQSDIDPNLPGNNGKPPLIIACEMRRVDIFNLLLKHTEIDINAQLSNKKSVLYVACEFNMIDIVKTLLEYDKIEVNAATKLGKTPLIIACEKGNKEIVELLIDYNESKSKKSKSKKNKKSNENLIDFNAKTNDKKSALLISCEFLRMDIAEILVHIDEIECDDASDDGRTPLCYACEKGCEDLVTELINHGADVNHHTKDDRTPLYFACLSRNENIVRNILSKIHDYSQINLKETTNGTTPLFISCLNGDLEIFNSLTNEIEDNTDLNYNDNMNKSLLYAACKGENLEIIEKLLTKYNVDPNTASNKGKTPLHVACKKKNSEIVDLIVNHSSVPINLNAKWNEITPLELACEKGSYEIVQILIKQEGIQVNPTNKNEVPPLLCACEIWRTDIIKLLLEEVEDIDVDAAQSDGRTVLHYACEKGDVGICELILSKSDKCINSRTTDKKTPIELACKNDNVEIVVLLLKHMDDMQINAKFFDGNTILSKACIQQSVDVVKCLLENTVIDVNATNNSGKTALLIVAKNGNEQLCQMLLDHEKIDINIALYQKPPIYEACKYGNAGVVELLLKKGARADCLTKNGKTPLHVACQHGFNKVVSLLLNRPEVDVNLLTVASPHQIESKQFKTFYSPLHIACMNKNFYSISSSRNNNNNQSGRRPFWAHRYTGNDDDDNDYTFNSSRRALANAQLCVELLIHHPQIDINLQTSKNETALTIACQNHKYDLIKTLLQSPQIDPNVKGSYDNTALHIACQQGQADLAQMLLNNQKTQVNYSNINDETPLSISCDRNRIDIVKLLLNREDLVVFTRSQYNPIRNAIQKNNSELFSILLHHPSFKVNQLDANSVTPLGYSINSQNIDFIRQLLFVQDIDVNKKFCITKINNNSNRRFYNQQQQQQQLEFTTPLNYALKLDNYQIAKMLIQSPDLNANEYIDGKTTLQSSIISNNHKITSLLLSSSNIDPNLITTFDPNSITLIVNERYSYNSMNQTNDPYLFGLSSLHIACQEHNVTAVKELIKHEDLLVNLYTNADDLTCLDTLHANLYDNYKTNKIAKIQAQKANRGTRMHYYNDDEEIAKFEDTKLSVRFENDYKNGCNALYIACSENQPEIVSLMLNRSDIDLNAKSTNDELTPLHIAVKKGYLKIVELLLSDERCDADVTSKDGTNILNFACQSHNIELLKMILTTRKSLLNSKNVNGDTPLHYVCRSNDSEILTILLNEADQESFDINVRNENGDSPLHYAAKHDVPERLYRIPKKNSFNNDDNDNDNNYNYIDEYKTKTVFGILLDNGADYNASNLYGQTPLYFACQSQCYNNINILLQLPDILIDGPLSDNKSTPLVALMSSAIELNYKDPRLSKDEDSNKMNNQPLSNRFGRFSNFGGFNDDDDDIQVRQCHMNIPNGLIRTVNKMLDHGANYKVANEDGISLLHFGIICRSKKLVEFVFNKTKDDDNELQSILNYHSIFGDPINLAIDNWSSEVMPLLCQRKKMIKFSDENRDEIIYKAAFHNDPYSILLLLLKNKDEQKDPNLEFNVNHCSDKNNNTPLHIAANKQSPISVCILANYSETELNVLNSKGKSALHEACISADSITIMSILTKVDLKDILNLYKKYKVINNEVFRQFLKSKLSSLNDRIDINLATKGMTRREFFRRERQKILEKDPTVERFHIYYNEPRFNIGFTALHICISRQILDVVEKILKFPKLDINAYSEHGDTAASIAAKNWNENIVLMLLDYPGINLNFVSKDDDEYDDGYDDYGNHKKPEDEEPDPNRPAHTLTSEEIYEIKRKKRNQNRTLLHAACQMNSIEIAKRLLKMSEEGIFDINGVDGFDGMAPLHYICQNGSKELLDLFIDYEKKHPDVIDWNIKNKNGMTPLHFAARAKQADIVNILINNEIVCPHVDINAVATGEFENGRTPISFACEKGLLDIVKLLLDDKSDEEKDVFSFDSAKNKKKVKRGALCGAQSTCNLEIKAQGAHQKGMTPLHYACKGTSVELVKMLLDHGGLSVINTRANGKSCLFLACKHNRFEIVKLLLEQKDIDLNIKTPRGLTPLMIAAIEGRKAIVELLLRQRKIDVNALTVDGQNAKGMAKNQDIIDLFDRFA</sequence>
<feature type="compositionally biased region" description="Basic and acidic residues" evidence="4">
    <location>
        <begin position="2687"/>
        <end position="2702"/>
    </location>
</feature>
<organism evidence="5 6">
    <name type="scientific">Tritrichomonas musculus</name>
    <dbReference type="NCBI Taxonomy" id="1915356"/>
    <lineage>
        <taxon>Eukaryota</taxon>
        <taxon>Metamonada</taxon>
        <taxon>Parabasalia</taxon>
        <taxon>Tritrichomonadida</taxon>
        <taxon>Tritrichomonadidae</taxon>
        <taxon>Tritrichomonas</taxon>
    </lineage>
</organism>
<dbReference type="Proteomes" id="UP001470230">
    <property type="component" value="Unassembled WGS sequence"/>
</dbReference>
<feature type="repeat" description="ANK" evidence="3">
    <location>
        <begin position="1679"/>
        <end position="1702"/>
    </location>
</feature>
<dbReference type="Gene3D" id="1.25.40.20">
    <property type="entry name" value="Ankyrin repeat-containing domain"/>
    <property type="match status" value="13"/>
</dbReference>
<feature type="repeat" description="ANK" evidence="3">
    <location>
        <begin position="791"/>
        <end position="823"/>
    </location>
</feature>